<dbReference type="GO" id="GO:0035861">
    <property type="term" value="C:site of double-strand break"/>
    <property type="evidence" value="ECO:0007669"/>
    <property type="project" value="TreeGrafter"/>
</dbReference>
<evidence type="ECO:0000256" key="11">
    <source>
        <dbReference type="PROSITE-ProRule" id="PRU00175"/>
    </source>
</evidence>
<keyword evidence="12" id="KW-0175">Coiled coil</keyword>
<dbReference type="InterPro" id="IPR013083">
    <property type="entry name" value="Znf_RING/FYVE/PHD"/>
</dbReference>
<dbReference type="PANTHER" id="PTHR23328:SF0">
    <property type="entry name" value="RING-TYPE DOMAIN-CONTAINING PROTEIN"/>
    <property type="match status" value="1"/>
</dbReference>
<evidence type="ECO:0000256" key="6">
    <source>
        <dbReference type="ARBA" id="ARBA00022763"/>
    </source>
</evidence>
<dbReference type="GO" id="GO:0008270">
    <property type="term" value="F:zinc ion binding"/>
    <property type="evidence" value="ECO:0007669"/>
    <property type="project" value="UniProtKB-KW"/>
</dbReference>
<dbReference type="GO" id="GO:0006302">
    <property type="term" value="P:double-strand break repair"/>
    <property type="evidence" value="ECO:0007669"/>
    <property type="project" value="TreeGrafter"/>
</dbReference>
<sequence length="484" mass="55697">MASKKSKKCPKIINKPKDYNALTLNEVLCPICRSILIEPVSLPCNHDFCLFCFEGTMENANLVCPLCRMRIGSWLRKVRKDNILINGELWKIIKEKFQQHVKNKLNGVDENLEEKRDIIVAKPGEIRKEYEVQRQKELEEQNRKKAQEIKASEDLIKKIKEEEEYQKSLLEEKLKCDEMLAKKLAEKLSNDDPSSSKSKPKSTPKKRGPLDKFVKKDEESKTNNPNTFANKDYTCWMLQSDSEAILQKVPKKIHQLQKLVDLDTHSDGSDCIESEMRYFKPIDYRLNPPSHRKPPLKVIPKKLAKSANVKILSPCGLRNFSSSNVQSAFAKFPKDTKIDEVLPSTRNSDPQSSKKHGLSFSHEDGTPSKKHKKNSKDESVKNCNVSPLARKKLFENTARVLRAESPPFYGFDSSFTTRKNGGHANEGHRAKEFKKEQEKADLEYAKKLQEEINRGHYTRSTRHLNNSKRQMTLDGIIKSPYKVK</sequence>
<feature type="region of interest" description="Disordered" evidence="13">
    <location>
        <begin position="186"/>
        <end position="226"/>
    </location>
</feature>
<evidence type="ECO:0000313" key="16">
    <source>
        <dbReference type="Proteomes" id="UP001153712"/>
    </source>
</evidence>
<dbReference type="SUPFAM" id="SSF57850">
    <property type="entry name" value="RING/U-box"/>
    <property type="match status" value="1"/>
</dbReference>
<protein>
    <recommendedName>
        <fullName evidence="3">RING-type E3 ubiquitin transferase</fullName>
        <ecNumber evidence="3">2.3.2.27</ecNumber>
    </recommendedName>
</protein>
<dbReference type="EC" id="2.3.2.27" evidence="3"/>
<evidence type="ECO:0000256" key="5">
    <source>
        <dbReference type="ARBA" id="ARBA00022723"/>
    </source>
</evidence>
<evidence type="ECO:0000256" key="4">
    <source>
        <dbReference type="ARBA" id="ARBA00022679"/>
    </source>
</evidence>
<gene>
    <name evidence="15" type="ORF">PHYEVI_LOCUS4741</name>
</gene>
<keyword evidence="6" id="KW-0227">DNA damage</keyword>
<feature type="coiled-coil region" evidence="12">
    <location>
        <begin position="127"/>
        <end position="162"/>
    </location>
</feature>
<keyword evidence="9" id="KW-0862">Zinc</keyword>
<dbReference type="Proteomes" id="UP001153712">
    <property type="component" value="Chromosome 2"/>
</dbReference>
<dbReference type="InterPro" id="IPR001841">
    <property type="entry name" value="Znf_RING"/>
</dbReference>
<dbReference type="Pfam" id="PF00097">
    <property type="entry name" value="zf-C3HC4"/>
    <property type="match status" value="1"/>
</dbReference>
<feature type="compositionally biased region" description="Basic residues" evidence="13">
    <location>
        <begin position="198"/>
        <end position="207"/>
    </location>
</feature>
<dbReference type="PANTHER" id="PTHR23328">
    <property type="entry name" value="RING-TYPE DOMAIN-CONTAINING PROTEIN"/>
    <property type="match status" value="1"/>
</dbReference>
<name>A0A9N9TQB1_PHYSR</name>
<evidence type="ECO:0000256" key="8">
    <source>
        <dbReference type="ARBA" id="ARBA00022786"/>
    </source>
</evidence>
<comment type="catalytic activity">
    <reaction evidence="1">
        <text>S-ubiquitinyl-[E2 ubiquitin-conjugating enzyme]-L-cysteine + [acceptor protein]-L-lysine = [E2 ubiquitin-conjugating enzyme]-L-cysteine + N(6)-ubiquitinyl-[acceptor protein]-L-lysine.</text>
        <dbReference type="EC" id="2.3.2.27"/>
    </reaction>
</comment>
<dbReference type="PROSITE" id="PS50089">
    <property type="entry name" value="ZF_RING_2"/>
    <property type="match status" value="1"/>
</dbReference>
<dbReference type="GO" id="GO:0005634">
    <property type="term" value="C:nucleus"/>
    <property type="evidence" value="ECO:0007669"/>
    <property type="project" value="UniProtKB-SubCell"/>
</dbReference>
<dbReference type="OrthoDB" id="426657at2759"/>
<evidence type="ECO:0000256" key="10">
    <source>
        <dbReference type="ARBA" id="ARBA00023242"/>
    </source>
</evidence>
<dbReference type="GO" id="GO:0031491">
    <property type="term" value="F:nucleosome binding"/>
    <property type="evidence" value="ECO:0007669"/>
    <property type="project" value="TreeGrafter"/>
</dbReference>
<feature type="domain" description="RING-type" evidence="14">
    <location>
        <begin position="29"/>
        <end position="68"/>
    </location>
</feature>
<evidence type="ECO:0000256" key="13">
    <source>
        <dbReference type="SAM" id="MobiDB-lite"/>
    </source>
</evidence>
<evidence type="ECO:0000256" key="12">
    <source>
        <dbReference type="SAM" id="Coils"/>
    </source>
</evidence>
<evidence type="ECO:0000256" key="1">
    <source>
        <dbReference type="ARBA" id="ARBA00000900"/>
    </source>
</evidence>
<reference evidence="15" key="1">
    <citation type="submission" date="2022-01" db="EMBL/GenBank/DDBJ databases">
        <authorList>
            <person name="King R."/>
        </authorList>
    </citation>
    <scope>NUCLEOTIDE SEQUENCE</scope>
</reference>
<feature type="region of interest" description="Disordered" evidence="13">
    <location>
        <begin position="340"/>
        <end position="383"/>
    </location>
</feature>
<evidence type="ECO:0000259" key="14">
    <source>
        <dbReference type="PROSITE" id="PS50089"/>
    </source>
</evidence>
<keyword evidence="5" id="KW-0479">Metal-binding</keyword>
<dbReference type="CDD" id="cd16550">
    <property type="entry name" value="RING-HC_RNF168"/>
    <property type="match status" value="1"/>
</dbReference>
<evidence type="ECO:0000256" key="7">
    <source>
        <dbReference type="ARBA" id="ARBA00022771"/>
    </source>
</evidence>
<evidence type="ECO:0000256" key="2">
    <source>
        <dbReference type="ARBA" id="ARBA00004123"/>
    </source>
</evidence>
<accession>A0A9N9TQB1</accession>
<organism evidence="15 16">
    <name type="scientific">Phyllotreta striolata</name>
    <name type="common">Striped flea beetle</name>
    <name type="synonym">Crioceris striolata</name>
    <dbReference type="NCBI Taxonomy" id="444603"/>
    <lineage>
        <taxon>Eukaryota</taxon>
        <taxon>Metazoa</taxon>
        <taxon>Ecdysozoa</taxon>
        <taxon>Arthropoda</taxon>
        <taxon>Hexapoda</taxon>
        <taxon>Insecta</taxon>
        <taxon>Pterygota</taxon>
        <taxon>Neoptera</taxon>
        <taxon>Endopterygota</taxon>
        <taxon>Coleoptera</taxon>
        <taxon>Polyphaga</taxon>
        <taxon>Cucujiformia</taxon>
        <taxon>Chrysomeloidea</taxon>
        <taxon>Chrysomelidae</taxon>
        <taxon>Galerucinae</taxon>
        <taxon>Alticini</taxon>
        <taxon>Phyllotreta</taxon>
    </lineage>
</organism>
<dbReference type="InterPro" id="IPR018957">
    <property type="entry name" value="Znf_C3HC4_RING-type"/>
</dbReference>
<keyword evidence="7 11" id="KW-0863">Zinc-finger</keyword>
<keyword evidence="4" id="KW-0808">Transferase</keyword>
<dbReference type="EMBL" id="OU900095">
    <property type="protein sequence ID" value="CAG9858352.1"/>
    <property type="molecule type" value="Genomic_DNA"/>
</dbReference>
<proteinExistence type="predicted"/>
<evidence type="ECO:0000256" key="3">
    <source>
        <dbReference type="ARBA" id="ARBA00012483"/>
    </source>
</evidence>
<keyword evidence="16" id="KW-1185">Reference proteome</keyword>
<comment type="subcellular location">
    <subcellularLocation>
        <location evidence="2">Nucleus</location>
    </subcellularLocation>
</comment>
<keyword evidence="10" id="KW-0539">Nucleus</keyword>
<dbReference type="CDD" id="cd22249">
    <property type="entry name" value="UDM1_RNF168_RNF169-like"/>
    <property type="match status" value="1"/>
</dbReference>
<dbReference type="AlphaFoldDB" id="A0A9N9TQB1"/>
<dbReference type="Gene3D" id="3.30.40.10">
    <property type="entry name" value="Zinc/RING finger domain, C3HC4 (zinc finger)"/>
    <property type="match status" value="1"/>
</dbReference>
<feature type="compositionally biased region" description="Basic and acidic residues" evidence="13">
    <location>
        <begin position="208"/>
        <end position="221"/>
    </location>
</feature>
<dbReference type="InterPro" id="IPR051657">
    <property type="entry name" value="RNF168/RNF169_E3_ubiq-ligase"/>
</dbReference>
<evidence type="ECO:0000313" key="15">
    <source>
        <dbReference type="EMBL" id="CAG9858352.1"/>
    </source>
</evidence>
<dbReference type="GO" id="GO:0061630">
    <property type="term" value="F:ubiquitin protein ligase activity"/>
    <property type="evidence" value="ECO:0007669"/>
    <property type="project" value="UniProtKB-EC"/>
</dbReference>
<keyword evidence="8" id="KW-0833">Ubl conjugation pathway</keyword>
<evidence type="ECO:0000256" key="9">
    <source>
        <dbReference type="ARBA" id="ARBA00022833"/>
    </source>
</evidence>
<dbReference type="SMART" id="SM00184">
    <property type="entry name" value="RING"/>
    <property type="match status" value="1"/>
</dbReference>